<dbReference type="EMBL" id="AYYR01000009">
    <property type="protein sequence ID" value="KRM77748.1"/>
    <property type="molecule type" value="Genomic_DNA"/>
</dbReference>
<evidence type="ECO:0000313" key="4">
    <source>
        <dbReference type="EMBL" id="KRM77748.1"/>
    </source>
</evidence>
<dbReference type="InterPro" id="IPR024084">
    <property type="entry name" value="IsoPropMal-DH-like_dom"/>
</dbReference>
<dbReference type="RefSeq" id="WP_056996074.1">
    <property type="nucleotide sequence ID" value="NZ_AYYR01000009.1"/>
</dbReference>
<comment type="caution">
    <text evidence="4">The sequence shown here is derived from an EMBL/GenBank/DDBJ whole genome shotgun (WGS) entry which is preliminary data.</text>
</comment>
<protein>
    <recommendedName>
        <fullName evidence="3">Isopropylmalate dehydrogenase-like domain-containing protein</fullName>
    </recommendedName>
</protein>
<dbReference type="PANTHER" id="PTHR11835">
    <property type="entry name" value="DECARBOXYLATING DEHYDROGENASES-ISOCITRATE, ISOPROPYLMALATE, TARTRATE"/>
    <property type="match status" value="1"/>
</dbReference>
<evidence type="ECO:0000313" key="5">
    <source>
        <dbReference type="Proteomes" id="UP000051845"/>
    </source>
</evidence>
<dbReference type="GO" id="GO:0004449">
    <property type="term" value="F:isocitrate dehydrogenase (NAD+) activity"/>
    <property type="evidence" value="ECO:0007669"/>
    <property type="project" value="TreeGrafter"/>
</dbReference>
<comment type="similarity">
    <text evidence="1">Belongs to the isocitrate and isopropylmalate dehydrogenases family.</text>
</comment>
<dbReference type="PATRIC" id="fig|1423733.4.peg.3247"/>
<dbReference type="SUPFAM" id="SSF53659">
    <property type="entry name" value="Isocitrate/Isopropylmalate dehydrogenase-like"/>
    <property type="match status" value="1"/>
</dbReference>
<evidence type="ECO:0000256" key="2">
    <source>
        <dbReference type="ARBA" id="ARBA00023002"/>
    </source>
</evidence>
<accession>A0A0R2BJ78</accession>
<evidence type="ECO:0000256" key="1">
    <source>
        <dbReference type="ARBA" id="ARBA00007769"/>
    </source>
</evidence>
<proteinExistence type="inferred from homology"/>
<gene>
    <name evidence="4" type="ORF">FC82_GL003124</name>
</gene>
<dbReference type="AlphaFoldDB" id="A0A0R2BJ78"/>
<dbReference type="GO" id="GO:0006099">
    <property type="term" value="P:tricarboxylic acid cycle"/>
    <property type="evidence" value="ECO:0007669"/>
    <property type="project" value="TreeGrafter"/>
</dbReference>
<reference evidence="4 5" key="1">
    <citation type="journal article" date="2015" name="Genome Announc.">
        <title>Expanding the biotechnology potential of lactobacilli through comparative genomics of 213 strains and associated genera.</title>
        <authorList>
            <person name="Sun Z."/>
            <person name="Harris H.M."/>
            <person name="McCann A."/>
            <person name="Guo C."/>
            <person name="Argimon S."/>
            <person name="Zhang W."/>
            <person name="Yang X."/>
            <person name="Jeffery I.B."/>
            <person name="Cooney J.C."/>
            <person name="Kagawa T.F."/>
            <person name="Liu W."/>
            <person name="Song Y."/>
            <person name="Salvetti E."/>
            <person name="Wrobel A."/>
            <person name="Rasinkangas P."/>
            <person name="Parkhill J."/>
            <person name="Rea M.C."/>
            <person name="O'Sullivan O."/>
            <person name="Ritari J."/>
            <person name="Douillard F.P."/>
            <person name="Paul Ross R."/>
            <person name="Yang R."/>
            <person name="Briner A.E."/>
            <person name="Felis G.E."/>
            <person name="de Vos W.M."/>
            <person name="Barrangou R."/>
            <person name="Klaenhammer T.R."/>
            <person name="Caufield P.W."/>
            <person name="Cui Y."/>
            <person name="Zhang H."/>
            <person name="O'Toole P.W."/>
        </authorList>
    </citation>
    <scope>NUCLEOTIDE SEQUENCE [LARGE SCALE GENOMIC DNA]</scope>
    <source>
        <strain evidence="4 5">DSM 20515</strain>
    </source>
</reference>
<evidence type="ECO:0000259" key="3">
    <source>
        <dbReference type="SMART" id="SM01329"/>
    </source>
</evidence>
<dbReference type="Pfam" id="PF00180">
    <property type="entry name" value="Iso_dh"/>
    <property type="match status" value="1"/>
</dbReference>
<dbReference type="Proteomes" id="UP000051845">
    <property type="component" value="Unassembled WGS sequence"/>
</dbReference>
<name>A0A0R2BJ78_SECCO</name>
<feature type="domain" description="Isopropylmalate dehydrogenase-like" evidence="3">
    <location>
        <begin position="39"/>
        <end position="372"/>
    </location>
</feature>
<sequence>MDSLETKDATAQFSELLIQEKKRETDLANHKSPQVKTNTIGLLPGDGIGPRLMTQAKRVLNQLLQSEITAGNFKMEEISGCTLNDRLKAGQAVPKDVLEKIKTYPVLLKGPMATPKAGETSKNLESANAKLRRSLDLYAAMRPMQLDNGREWTFFRENIEGPYLFGSKGVQVDDELSVDFVVLTQTEITRLAKRAFEYAKNHGKTDVAVVTKANIVKLTDGNFLKTCQEIGKGYPGITVTPYFVDAMAANLHNPEFGNQLQVVILPNLYGDIITDIAAQLQGGLGSAGSANIGDDYAIFEAIHGTAPWLFEHHLEDYADPRSLLRAVAMLLDHIGYAEQSQRLTDGLNGLSTNADLPNADNHVTTANYVTTLLERL</sequence>
<keyword evidence="2" id="KW-0560">Oxidoreductase</keyword>
<dbReference type="Gene3D" id="3.40.718.10">
    <property type="entry name" value="Isopropylmalate Dehydrogenase"/>
    <property type="match status" value="1"/>
</dbReference>
<dbReference type="PANTHER" id="PTHR11835:SF34">
    <property type="entry name" value="ISOCITRATE DEHYDROGENASE [NAD] SUBUNIT ALPHA, MITOCHONDRIAL"/>
    <property type="match status" value="1"/>
</dbReference>
<organism evidence="4 5">
    <name type="scientific">Secundilactobacillus collinoides DSM 20515 = JCM 1123</name>
    <dbReference type="NCBI Taxonomy" id="1423733"/>
    <lineage>
        <taxon>Bacteria</taxon>
        <taxon>Bacillati</taxon>
        <taxon>Bacillota</taxon>
        <taxon>Bacilli</taxon>
        <taxon>Lactobacillales</taxon>
        <taxon>Lactobacillaceae</taxon>
        <taxon>Secundilactobacillus</taxon>
    </lineage>
</organism>
<dbReference type="SMART" id="SM01329">
    <property type="entry name" value="Iso_dh"/>
    <property type="match status" value="1"/>
</dbReference>
<dbReference type="GO" id="GO:0006102">
    <property type="term" value="P:isocitrate metabolic process"/>
    <property type="evidence" value="ECO:0007669"/>
    <property type="project" value="TreeGrafter"/>
</dbReference>